<evidence type="ECO:0000313" key="2">
    <source>
        <dbReference type="Proteomes" id="UP000694864"/>
    </source>
</evidence>
<feature type="compositionally biased region" description="Low complexity" evidence="1">
    <location>
        <begin position="194"/>
        <end position="205"/>
    </location>
</feature>
<feature type="compositionally biased region" description="Low complexity" evidence="1">
    <location>
        <begin position="125"/>
        <end position="138"/>
    </location>
</feature>
<feature type="region of interest" description="Disordered" evidence="1">
    <location>
        <begin position="125"/>
        <end position="144"/>
    </location>
</feature>
<dbReference type="Proteomes" id="UP000694864">
    <property type="component" value="Chromosome 11"/>
</dbReference>
<feature type="region of interest" description="Disordered" evidence="1">
    <location>
        <begin position="279"/>
        <end position="303"/>
    </location>
</feature>
<feature type="compositionally biased region" description="Basic residues" evidence="1">
    <location>
        <begin position="339"/>
        <end position="353"/>
    </location>
</feature>
<evidence type="ECO:0000256" key="1">
    <source>
        <dbReference type="SAM" id="MobiDB-lite"/>
    </source>
</evidence>
<gene>
    <name evidence="3" type="primary">LOC104725401</name>
</gene>
<reference evidence="3" key="2">
    <citation type="submission" date="2025-08" db="UniProtKB">
        <authorList>
            <consortium name="RefSeq"/>
        </authorList>
    </citation>
    <scope>IDENTIFICATION</scope>
    <source>
        <tissue evidence="3">Leaf</tissue>
    </source>
</reference>
<feature type="region of interest" description="Disordered" evidence="1">
    <location>
        <begin position="326"/>
        <end position="358"/>
    </location>
</feature>
<feature type="compositionally biased region" description="Polar residues" evidence="1">
    <location>
        <begin position="375"/>
        <end position="399"/>
    </location>
</feature>
<protein>
    <submittedName>
        <fullName evidence="3">Vitellogenin-2-like</fullName>
    </submittedName>
</protein>
<feature type="compositionally biased region" description="Low complexity" evidence="1">
    <location>
        <begin position="326"/>
        <end position="335"/>
    </location>
</feature>
<dbReference type="GeneID" id="104725401"/>
<sequence length="411" mass="43709">MVEVKDQDMGDGMQCINHPFTKNPGGICAFCLQEKLGKLVTSSFPLPKHLVSSSSSSSPSFRSDSVGSTTTASASNLSASLSLSVSGARNVADNNNNKLPFLLAKKKKKMLTTASSSSSTTANIVYKRSQSTRTTKSSYGDSDLSPRKRNGFWSFLHLYSSKHHSSSKKVGSFNQPTSENETKTELTESTTVGSSSSSSASSSMSKRAVNGVGGSSSNRNGIDVIVEEDGSPNIEVTPSERKVSRSRSVGCGSKSFSGDFFERITNGFGDCALRRVESQREGNNNKAKVSNNSSSSNPSNGVREMVRCGGIFGGFMIMTSSSSSSSSSSWVSSSSAEHHHQHQHHHHHHHNHNMGHGGGRNRSWGWAFASPMRAFTSSSSGKRGRTISDSTTSKNTTPNLGAIPSLLAVSS</sequence>
<organism evidence="2 3">
    <name type="scientific">Camelina sativa</name>
    <name type="common">False flax</name>
    <name type="synonym">Myagrum sativum</name>
    <dbReference type="NCBI Taxonomy" id="90675"/>
    <lineage>
        <taxon>Eukaryota</taxon>
        <taxon>Viridiplantae</taxon>
        <taxon>Streptophyta</taxon>
        <taxon>Embryophyta</taxon>
        <taxon>Tracheophyta</taxon>
        <taxon>Spermatophyta</taxon>
        <taxon>Magnoliopsida</taxon>
        <taxon>eudicotyledons</taxon>
        <taxon>Gunneridae</taxon>
        <taxon>Pentapetalae</taxon>
        <taxon>rosids</taxon>
        <taxon>malvids</taxon>
        <taxon>Brassicales</taxon>
        <taxon>Brassicaceae</taxon>
        <taxon>Camelineae</taxon>
        <taxon>Camelina</taxon>
    </lineage>
</organism>
<accession>A0ABM0UK87</accession>
<reference evidence="2" key="1">
    <citation type="journal article" date="2014" name="Nat. Commun.">
        <title>The emerging biofuel crop Camelina sativa retains a highly undifferentiated hexaploid genome structure.</title>
        <authorList>
            <person name="Kagale S."/>
            <person name="Koh C."/>
            <person name="Nixon J."/>
            <person name="Bollina V."/>
            <person name="Clarke W.E."/>
            <person name="Tuteja R."/>
            <person name="Spillane C."/>
            <person name="Robinson S.J."/>
            <person name="Links M.G."/>
            <person name="Clarke C."/>
            <person name="Higgins E.E."/>
            <person name="Huebert T."/>
            <person name="Sharpe A.G."/>
            <person name="Parkin I.A."/>
        </authorList>
    </citation>
    <scope>NUCLEOTIDE SEQUENCE [LARGE SCALE GENOMIC DNA]</scope>
    <source>
        <strain evidence="2">cv. DH55</strain>
    </source>
</reference>
<feature type="region of interest" description="Disordered" evidence="1">
    <location>
        <begin position="374"/>
        <end position="411"/>
    </location>
</feature>
<keyword evidence="2" id="KW-1185">Reference proteome</keyword>
<proteinExistence type="predicted"/>
<dbReference type="PANTHER" id="PTHR34460:SF2">
    <property type="entry name" value="OS04G0405500 PROTEIN"/>
    <property type="match status" value="1"/>
</dbReference>
<dbReference type="PANTHER" id="PTHR34460">
    <property type="entry name" value="VITELLOGENIN-LIKE PROTEIN"/>
    <property type="match status" value="1"/>
</dbReference>
<evidence type="ECO:0000313" key="3">
    <source>
        <dbReference type="RefSeq" id="XP_010442367.1"/>
    </source>
</evidence>
<name>A0ABM0UK87_CAMSA</name>
<feature type="region of interest" description="Disordered" evidence="1">
    <location>
        <begin position="165"/>
        <end position="222"/>
    </location>
</feature>
<dbReference type="RefSeq" id="XP_010442367.1">
    <property type="nucleotide sequence ID" value="XM_010444065.2"/>
</dbReference>
<feature type="compositionally biased region" description="Low complexity" evidence="1">
    <location>
        <begin position="284"/>
        <end position="300"/>
    </location>
</feature>